<evidence type="ECO:0000256" key="1">
    <source>
        <dbReference type="ARBA" id="ARBA00022723"/>
    </source>
</evidence>
<dbReference type="GO" id="GO:0046872">
    <property type="term" value="F:metal ion binding"/>
    <property type="evidence" value="ECO:0007669"/>
    <property type="project" value="UniProtKB-KW"/>
</dbReference>
<dbReference type="Pfam" id="PF14226">
    <property type="entry name" value="DIOX_N"/>
    <property type="match status" value="1"/>
</dbReference>
<dbReference type="Proteomes" id="UP000813462">
    <property type="component" value="Unassembled WGS sequence"/>
</dbReference>
<dbReference type="SUPFAM" id="SSF51197">
    <property type="entry name" value="Clavaminate synthase-like"/>
    <property type="match status" value="1"/>
</dbReference>
<evidence type="ECO:0000259" key="4">
    <source>
        <dbReference type="Pfam" id="PF14226"/>
    </source>
</evidence>
<dbReference type="PANTHER" id="PTHR10209:SF884">
    <property type="entry name" value="1-AMINOCYCLOPROPANE-1-CARBOXYLATE OXIDASE HOMOLOG 1-LIKE"/>
    <property type="match status" value="1"/>
</dbReference>
<evidence type="ECO:0000256" key="3">
    <source>
        <dbReference type="ARBA" id="ARBA00023004"/>
    </source>
</evidence>
<dbReference type="AlphaFoldDB" id="A0A978V451"/>
<dbReference type="InterPro" id="IPR027443">
    <property type="entry name" value="IPNS-like_sf"/>
</dbReference>
<dbReference type="GO" id="GO:0016491">
    <property type="term" value="F:oxidoreductase activity"/>
    <property type="evidence" value="ECO:0007669"/>
    <property type="project" value="UniProtKB-KW"/>
</dbReference>
<name>A0A978V451_ZIZJJ</name>
<reference evidence="5" key="1">
    <citation type="journal article" date="2021" name="Front. Plant Sci.">
        <title>Chromosome-Scale Genome Assembly for Chinese Sour Jujube and Insights Into Its Genome Evolution and Domestication Signature.</title>
        <authorList>
            <person name="Shen L.-Y."/>
            <person name="Luo H."/>
            <person name="Wang X.-L."/>
            <person name="Wang X.-M."/>
            <person name="Qiu X.-J."/>
            <person name="Liu H."/>
            <person name="Zhou S.-S."/>
            <person name="Jia K.-H."/>
            <person name="Nie S."/>
            <person name="Bao Y.-T."/>
            <person name="Zhang R.-G."/>
            <person name="Yun Q.-Z."/>
            <person name="Chai Y.-H."/>
            <person name="Lu J.-Y."/>
            <person name="Li Y."/>
            <person name="Zhao S.-W."/>
            <person name="Mao J.-F."/>
            <person name="Jia S.-G."/>
            <person name="Mao Y.-M."/>
        </authorList>
    </citation>
    <scope>NUCLEOTIDE SEQUENCE</scope>
    <source>
        <strain evidence="5">AT0</strain>
        <tissue evidence="5">Leaf</tissue>
    </source>
</reference>
<dbReference type="EMBL" id="JAEACU010000007">
    <property type="protein sequence ID" value="KAH7522134.1"/>
    <property type="molecule type" value="Genomic_DNA"/>
</dbReference>
<evidence type="ECO:0000313" key="5">
    <source>
        <dbReference type="EMBL" id="KAH7522134.1"/>
    </source>
</evidence>
<dbReference type="Gene3D" id="2.60.120.330">
    <property type="entry name" value="B-lactam Antibiotic, Isopenicillin N Synthase, Chain"/>
    <property type="match status" value="1"/>
</dbReference>
<evidence type="ECO:0000256" key="2">
    <source>
        <dbReference type="ARBA" id="ARBA00023002"/>
    </source>
</evidence>
<proteinExistence type="predicted"/>
<dbReference type="PANTHER" id="PTHR10209">
    <property type="entry name" value="OXIDOREDUCTASE, 2OG-FE II OXYGENASE FAMILY PROTEIN"/>
    <property type="match status" value="1"/>
</dbReference>
<dbReference type="InterPro" id="IPR026992">
    <property type="entry name" value="DIOX_N"/>
</dbReference>
<comment type="caution">
    <text evidence="5">The sequence shown here is derived from an EMBL/GenBank/DDBJ whole genome shotgun (WGS) entry which is preliminary data.</text>
</comment>
<keyword evidence="3" id="KW-0408">Iron</keyword>
<accession>A0A978V451</accession>
<evidence type="ECO:0000313" key="6">
    <source>
        <dbReference type="Proteomes" id="UP000813462"/>
    </source>
</evidence>
<protein>
    <recommendedName>
        <fullName evidence="4">Non-haem dioxygenase N-terminal domain-containing protein</fullName>
    </recommendedName>
</protein>
<feature type="domain" description="Non-haem dioxygenase N-terminal" evidence="4">
    <location>
        <begin position="9"/>
        <end position="56"/>
    </location>
</feature>
<keyword evidence="2" id="KW-0560">Oxidoreductase</keyword>
<keyword evidence="1" id="KW-0479">Metal-binding</keyword>
<gene>
    <name evidence="5" type="ORF">FEM48_Zijuj07G0106000</name>
</gene>
<sequence length="103" mass="11530">MKDYGRLHNEIVKKVGEASEKWGFFQVVNDGISSNTLEAMIEGVRGFHGHDDEVKKSDSMYCSMLPTPPNPQKLPQLNHQVQKSVCHMVLAKKIGPRISCGSY</sequence>
<organism evidence="5 6">
    <name type="scientific">Ziziphus jujuba var. spinosa</name>
    <dbReference type="NCBI Taxonomy" id="714518"/>
    <lineage>
        <taxon>Eukaryota</taxon>
        <taxon>Viridiplantae</taxon>
        <taxon>Streptophyta</taxon>
        <taxon>Embryophyta</taxon>
        <taxon>Tracheophyta</taxon>
        <taxon>Spermatophyta</taxon>
        <taxon>Magnoliopsida</taxon>
        <taxon>eudicotyledons</taxon>
        <taxon>Gunneridae</taxon>
        <taxon>Pentapetalae</taxon>
        <taxon>rosids</taxon>
        <taxon>fabids</taxon>
        <taxon>Rosales</taxon>
        <taxon>Rhamnaceae</taxon>
        <taxon>Paliureae</taxon>
        <taxon>Ziziphus</taxon>
    </lineage>
</organism>